<feature type="domain" description="Tyr recombinase" evidence="2">
    <location>
        <begin position="1"/>
        <end position="181"/>
    </location>
</feature>
<dbReference type="GO" id="GO:0003677">
    <property type="term" value="F:DNA binding"/>
    <property type="evidence" value="ECO:0007669"/>
    <property type="project" value="InterPro"/>
</dbReference>
<name>A0A3S7GXT6_STAHO</name>
<dbReference type="PANTHER" id="PTHR30349">
    <property type="entry name" value="PHAGE INTEGRASE-RELATED"/>
    <property type="match status" value="1"/>
</dbReference>
<dbReference type="InterPro" id="IPR050090">
    <property type="entry name" value="Tyrosine_recombinase_XerCD"/>
</dbReference>
<organism evidence="3">
    <name type="scientific">Staphylococcus hominis</name>
    <dbReference type="NCBI Taxonomy" id="1290"/>
    <lineage>
        <taxon>Bacteria</taxon>
        <taxon>Bacillati</taxon>
        <taxon>Bacillota</taxon>
        <taxon>Bacilli</taxon>
        <taxon>Bacillales</taxon>
        <taxon>Staphylococcaceae</taxon>
        <taxon>Staphylococcus</taxon>
    </lineage>
</organism>
<evidence type="ECO:0000259" key="2">
    <source>
        <dbReference type="PROSITE" id="PS51898"/>
    </source>
</evidence>
<dbReference type="RefSeq" id="WP_017176026.1">
    <property type="nucleotide sequence ID" value="NZ_CABMJU010000038.1"/>
</dbReference>
<evidence type="ECO:0000313" key="4">
    <source>
        <dbReference type="EMBL" id="MCM5671993.1"/>
    </source>
</evidence>
<dbReference type="InterPro" id="IPR011010">
    <property type="entry name" value="DNA_brk_join_enz"/>
</dbReference>
<keyword evidence="5" id="KW-1185">Reference proteome</keyword>
<dbReference type="AlphaFoldDB" id="A0A3S7GXT6"/>
<protein>
    <submittedName>
        <fullName evidence="3 4">Integrase</fullName>
    </submittedName>
</protein>
<dbReference type="SUPFAM" id="SSF56349">
    <property type="entry name" value="DNA breaking-rejoining enzymes"/>
    <property type="match status" value="1"/>
</dbReference>
<dbReference type="EMBL" id="JAGHKT020000004">
    <property type="protein sequence ID" value="MCM5671993.1"/>
    <property type="molecule type" value="Genomic_DNA"/>
</dbReference>
<dbReference type="Gene3D" id="1.10.443.10">
    <property type="entry name" value="Intergrase catalytic core"/>
    <property type="match status" value="1"/>
</dbReference>
<evidence type="ECO:0000313" key="3">
    <source>
        <dbReference type="EMBL" id="AVI05896.1"/>
    </source>
</evidence>
<dbReference type="GO" id="GO:0006310">
    <property type="term" value="P:DNA recombination"/>
    <property type="evidence" value="ECO:0007669"/>
    <property type="project" value="UniProtKB-KW"/>
</dbReference>
<dbReference type="PROSITE" id="PS51898">
    <property type="entry name" value="TYR_RECOMBINASE"/>
    <property type="match status" value="1"/>
</dbReference>
<gene>
    <name evidence="3" type="ORF">AZE34_03625</name>
    <name evidence="4" type="ORF">J7T32_004315</name>
</gene>
<reference evidence="3" key="1">
    <citation type="submission" date="2016-02" db="EMBL/GenBank/DDBJ databases">
        <title>Genomic sequence of a clinical Staphylococcus hominis isolate.</title>
        <authorList>
            <person name="McClure J.M."/>
            <person name="Zhang K."/>
        </authorList>
    </citation>
    <scope>NUCLEOTIDE SEQUENCE</scope>
    <source>
        <strain evidence="3">C34847</strain>
    </source>
</reference>
<proteinExistence type="predicted"/>
<dbReference type="Pfam" id="PF00589">
    <property type="entry name" value="Phage_integrase"/>
    <property type="match status" value="1"/>
</dbReference>
<dbReference type="EMBL" id="CP014567">
    <property type="protein sequence ID" value="AVI05896.1"/>
    <property type="molecule type" value="Genomic_DNA"/>
</dbReference>
<reference evidence="4 5" key="2">
    <citation type="submission" date="2022-06" db="EMBL/GenBank/DDBJ databases">
        <title>Staphylococcus hominis ShoR14 genome sequence.</title>
        <authorList>
            <person name="Yeo C.C."/>
            <person name="Chew C.H."/>
            <person name="Che Hamzah A.M."/>
            <person name="Al-Trad E.I."/>
        </authorList>
    </citation>
    <scope>NUCLEOTIDE SEQUENCE [LARGE SCALE GENOMIC DNA]</scope>
    <source>
        <strain evidence="4 5">ShoR14</strain>
    </source>
</reference>
<accession>A0A3S7GXT6</accession>
<keyword evidence="1" id="KW-0233">DNA recombination</keyword>
<dbReference type="Proteomes" id="UP000665944">
    <property type="component" value="Unassembled WGS sequence"/>
</dbReference>
<dbReference type="PANTHER" id="PTHR30349:SF82">
    <property type="entry name" value="INTEGRASE_RECOMBINASE YOEC-RELATED"/>
    <property type="match status" value="1"/>
</dbReference>
<evidence type="ECO:0000256" key="1">
    <source>
        <dbReference type="ARBA" id="ARBA00023172"/>
    </source>
</evidence>
<evidence type="ECO:0000313" key="5">
    <source>
        <dbReference type="Proteomes" id="UP000665944"/>
    </source>
</evidence>
<dbReference type="GO" id="GO:0015074">
    <property type="term" value="P:DNA integration"/>
    <property type="evidence" value="ECO:0007669"/>
    <property type="project" value="InterPro"/>
</dbReference>
<sequence>MNYVEPIKKKNDIKKMYHVLQMKSDRDYLLFKLAIHTGMRLTDLLHLKVEDIKNKENKEIKTAWIQQSAPFIKIMIPSDLRNEIDTYIYENQLKDDHLLFQSLRTHKELSRQQAYRIIHHAAKELGLLHIGLTTLRKTFAYHAYKSGISIAIIQKYLGHQTTHETLKFIGLSPKEDHHTIIALNL</sequence>
<dbReference type="InterPro" id="IPR002104">
    <property type="entry name" value="Integrase_catalytic"/>
</dbReference>
<dbReference type="InterPro" id="IPR013762">
    <property type="entry name" value="Integrase-like_cat_sf"/>
</dbReference>